<protein>
    <recommendedName>
        <fullName evidence="1">RNA polymerase sigma-70 region 4 domain-containing protein</fullName>
    </recommendedName>
</protein>
<feature type="domain" description="RNA polymerase sigma-70 region 4" evidence="1">
    <location>
        <begin position="24"/>
        <end position="70"/>
    </location>
</feature>
<dbReference type="Pfam" id="PF04545">
    <property type="entry name" value="Sigma70_r4"/>
    <property type="match status" value="1"/>
</dbReference>
<dbReference type="GO" id="GO:0006352">
    <property type="term" value="P:DNA-templated transcription initiation"/>
    <property type="evidence" value="ECO:0007669"/>
    <property type="project" value="InterPro"/>
</dbReference>
<evidence type="ECO:0000313" key="2">
    <source>
        <dbReference type="EMBL" id="GEM83812.1"/>
    </source>
</evidence>
<accession>A0A511R4K2</accession>
<proteinExistence type="predicted"/>
<evidence type="ECO:0000313" key="3">
    <source>
        <dbReference type="Proteomes" id="UP000321197"/>
    </source>
</evidence>
<gene>
    <name evidence="2" type="ORF">MHY01S_19780</name>
</gene>
<sequence>MPKKTPGQYFLSKGILPNKLTEHLEKLYPLEREVLLARASGETLRAIGGRLDLTPEGVRQVEHRALRKLKDEGSPEQAQGRRFRLAVEQRLGMPLESVVKHLTQLERQVVLAYANGDSLADLAPELGLSITEATVLRDQVVSRLLGQERGSRAGKWVELKAAVAAALAQSPLTYEELEARFPMSRRRLMKLMQELVQEGRADVSDEYPFRFLGKEEPAATNG</sequence>
<dbReference type="GO" id="GO:0003700">
    <property type="term" value="F:DNA-binding transcription factor activity"/>
    <property type="evidence" value="ECO:0007669"/>
    <property type="project" value="InterPro"/>
</dbReference>
<dbReference type="AlphaFoldDB" id="A0A511R4K2"/>
<dbReference type="Proteomes" id="UP000321197">
    <property type="component" value="Unassembled WGS sequence"/>
</dbReference>
<dbReference type="SUPFAM" id="SSF88659">
    <property type="entry name" value="Sigma3 and sigma4 domains of RNA polymerase sigma factors"/>
    <property type="match status" value="1"/>
</dbReference>
<evidence type="ECO:0000259" key="1">
    <source>
        <dbReference type="Pfam" id="PF04545"/>
    </source>
</evidence>
<comment type="caution">
    <text evidence="2">The sequence shown here is derived from an EMBL/GenBank/DDBJ whole genome shotgun (WGS) entry which is preliminary data.</text>
</comment>
<reference evidence="2 3" key="1">
    <citation type="submission" date="2019-07" db="EMBL/GenBank/DDBJ databases">
        <title>Whole genome shotgun sequence of Meiothermus hypogaeus NBRC 106114.</title>
        <authorList>
            <person name="Hosoyama A."/>
            <person name="Uohara A."/>
            <person name="Ohji S."/>
            <person name="Ichikawa N."/>
        </authorList>
    </citation>
    <scope>NUCLEOTIDE SEQUENCE [LARGE SCALE GENOMIC DNA]</scope>
    <source>
        <strain evidence="2 3">NBRC 106114</strain>
    </source>
</reference>
<dbReference type="RefSeq" id="WP_119340176.1">
    <property type="nucleotide sequence ID" value="NZ_BJXL01000062.1"/>
</dbReference>
<dbReference type="Gene3D" id="1.10.10.10">
    <property type="entry name" value="Winged helix-like DNA-binding domain superfamily/Winged helix DNA-binding domain"/>
    <property type="match status" value="1"/>
</dbReference>
<organism evidence="2 3">
    <name type="scientific">Meiothermus hypogaeus NBRC 106114</name>
    <dbReference type="NCBI Taxonomy" id="1227553"/>
    <lineage>
        <taxon>Bacteria</taxon>
        <taxon>Thermotogati</taxon>
        <taxon>Deinococcota</taxon>
        <taxon>Deinococci</taxon>
        <taxon>Thermales</taxon>
        <taxon>Thermaceae</taxon>
        <taxon>Meiothermus</taxon>
    </lineage>
</organism>
<dbReference type="EMBL" id="BJXL01000062">
    <property type="protein sequence ID" value="GEM83812.1"/>
    <property type="molecule type" value="Genomic_DNA"/>
</dbReference>
<dbReference type="InterPro" id="IPR036388">
    <property type="entry name" value="WH-like_DNA-bd_sf"/>
</dbReference>
<dbReference type="OrthoDB" id="25837at2"/>
<dbReference type="InterPro" id="IPR007630">
    <property type="entry name" value="RNA_pol_sigma70_r4"/>
</dbReference>
<name>A0A511R4K2_9DEIN</name>
<dbReference type="InterPro" id="IPR013324">
    <property type="entry name" value="RNA_pol_sigma_r3/r4-like"/>
</dbReference>